<gene>
    <name evidence="4" type="ORF">BHR79_00250</name>
    <name evidence="5" type="ORF">EFE40_10055</name>
    <name evidence="6" type="ORF">SAMN04515625_1731</name>
</gene>
<evidence type="ECO:0000259" key="3">
    <source>
        <dbReference type="Pfam" id="PF07752"/>
    </source>
</evidence>
<dbReference type="STRING" id="2177.BHR79_00250"/>
<evidence type="ECO:0000313" key="8">
    <source>
        <dbReference type="Proteomes" id="UP000198669"/>
    </source>
</evidence>
<feature type="domain" description="S-layer family duplication" evidence="3">
    <location>
        <begin position="35"/>
        <end position="146"/>
    </location>
</feature>
<dbReference type="Gene3D" id="2.60.98.40">
    <property type="match status" value="1"/>
</dbReference>
<dbReference type="EMBL" id="RJJG01000009">
    <property type="protein sequence ID" value="RNI07272.1"/>
    <property type="molecule type" value="Genomic_DNA"/>
</dbReference>
<reference evidence="6 8" key="2">
    <citation type="submission" date="2016-10" db="EMBL/GenBank/DDBJ databases">
        <authorList>
            <person name="de Groot N.N."/>
        </authorList>
    </citation>
    <scope>NUCLEOTIDE SEQUENCE [LARGE SCALE GENOMIC DNA]</scope>
    <source>
        <strain evidence="6 8">Z-7982</strain>
    </source>
</reference>
<keyword evidence="2" id="KW-0812">Transmembrane</keyword>
<name>A0A1L3PZX7_9EURY</name>
<dbReference type="EMBL" id="CP017921">
    <property type="protein sequence ID" value="APH38061.1"/>
    <property type="molecule type" value="Genomic_DNA"/>
</dbReference>
<dbReference type="KEGG" id="mhaz:BHR79_00250"/>
<feature type="transmembrane region" description="Helical" evidence="2">
    <location>
        <begin position="9"/>
        <end position="27"/>
    </location>
</feature>
<evidence type="ECO:0000256" key="1">
    <source>
        <dbReference type="SAM" id="MobiDB-lite"/>
    </source>
</evidence>
<reference evidence="4 7" key="1">
    <citation type="submission" date="2016-10" db="EMBL/GenBank/DDBJ databases">
        <title>Methanohalophilus halophilus.</title>
        <authorList>
            <person name="L'haridon S."/>
        </authorList>
    </citation>
    <scope>NUCLEOTIDE SEQUENCE [LARGE SCALE GENOMIC DNA]</scope>
    <source>
        <strain evidence="4 7">Z-7982</strain>
    </source>
</reference>
<sequence length="175" mass="19909">MKDISYSKIFYYIILCSILLCGVGTAGDSEVILNGTSVYVKAGDTFDFEQDYSLHVKYVNPESERVWVSLSLNGESVADSILGRDEVFTYSSNSSPIFNITMDRIYYGSSGELVTFEPVYQYVDQRYPYNPDDETLQNKVPNTSENESQRQGVPFLNPTLLVIFALLLPYVYEHR</sequence>
<accession>A0A1L3PZX7</accession>
<dbReference type="Proteomes" id="UP000186879">
    <property type="component" value="Chromosome"/>
</dbReference>
<evidence type="ECO:0000313" key="6">
    <source>
        <dbReference type="EMBL" id="SDW84544.1"/>
    </source>
</evidence>
<evidence type="ECO:0000313" key="5">
    <source>
        <dbReference type="EMBL" id="RNI07272.1"/>
    </source>
</evidence>
<evidence type="ECO:0000256" key="2">
    <source>
        <dbReference type="SAM" id="Phobius"/>
    </source>
</evidence>
<protein>
    <submittedName>
        <fullName evidence="6">S-layer protein</fullName>
    </submittedName>
</protein>
<keyword evidence="2" id="KW-1133">Transmembrane helix</keyword>
<dbReference type="Proteomes" id="UP000198669">
    <property type="component" value="Unassembled WGS sequence"/>
</dbReference>
<feature type="compositionally biased region" description="Polar residues" evidence="1">
    <location>
        <begin position="137"/>
        <end position="150"/>
    </location>
</feature>
<keyword evidence="2" id="KW-0472">Membrane</keyword>
<dbReference type="Proteomes" id="UP000267921">
    <property type="component" value="Unassembled WGS sequence"/>
</dbReference>
<feature type="transmembrane region" description="Helical" evidence="2">
    <location>
        <begin position="155"/>
        <end position="172"/>
    </location>
</feature>
<dbReference type="InterPro" id="IPR006457">
    <property type="entry name" value="S_layer-rel_Mac"/>
</dbReference>
<dbReference type="AlphaFoldDB" id="A0A1L3PZX7"/>
<dbReference type="EMBL" id="FNMU01000005">
    <property type="protein sequence ID" value="SDW84544.1"/>
    <property type="molecule type" value="Genomic_DNA"/>
</dbReference>
<evidence type="ECO:0000313" key="9">
    <source>
        <dbReference type="Proteomes" id="UP000267921"/>
    </source>
</evidence>
<organism evidence="4 7">
    <name type="scientific">Methanohalophilus halophilus</name>
    <dbReference type="NCBI Taxonomy" id="2177"/>
    <lineage>
        <taxon>Archaea</taxon>
        <taxon>Methanobacteriati</taxon>
        <taxon>Methanobacteriota</taxon>
        <taxon>Stenosarchaea group</taxon>
        <taxon>Methanomicrobia</taxon>
        <taxon>Methanosarcinales</taxon>
        <taxon>Methanosarcinaceae</taxon>
        <taxon>Methanohalophilus</taxon>
    </lineage>
</organism>
<keyword evidence="7" id="KW-1185">Reference proteome</keyword>
<feature type="region of interest" description="Disordered" evidence="1">
    <location>
        <begin position="131"/>
        <end position="150"/>
    </location>
</feature>
<evidence type="ECO:0000313" key="4">
    <source>
        <dbReference type="EMBL" id="APH38061.1"/>
    </source>
</evidence>
<proteinExistence type="predicted"/>
<reference evidence="5 9" key="3">
    <citation type="submission" date="2018-10" db="EMBL/GenBank/DDBJ databases">
        <title>Cultivation of a novel Methanohalophilus strain from Kebrit Deep of the Red Sea and a genomic comparison of members of the genus Methanohalophilus.</title>
        <authorList>
            <person name="Guan Y."/>
            <person name="Ngugi D.K."/>
            <person name="Stingl U."/>
        </authorList>
    </citation>
    <scope>NUCLEOTIDE SEQUENCE [LARGE SCALE GENOMIC DNA]</scope>
    <source>
        <strain evidence="5 9">DSM 3094</strain>
    </source>
</reference>
<dbReference type="Pfam" id="PF07752">
    <property type="entry name" value="S-layer"/>
    <property type="match status" value="1"/>
</dbReference>
<evidence type="ECO:0000313" key="7">
    <source>
        <dbReference type="Proteomes" id="UP000186879"/>
    </source>
</evidence>